<dbReference type="PANTHER" id="PTHR45745">
    <property type="entry name" value="PHOSPHOMANNOMUTASE 45A"/>
    <property type="match status" value="1"/>
</dbReference>
<evidence type="ECO:0000259" key="8">
    <source>
        <dbReference type="Pfam" id="PF02880"/>
    </source>
</evidence>
<dbReference type="InterPro" id="IPR036900">
    <property type="entry name" value="A-D-PHexomutase_C_sf"/>
</dbReference>
<dbReference type="InterPro" id="IPR005844">
    <property type="entry name" value="A-D-PHexomutase_a/b/a-I"/>
</dbReference>
<feature type="domain" description="Alpha-D-phosphohexomutase alpha/beta/alpha" evidence="7">
    <location>
        <begin position="225"/>
        <end position="318"/>
    </location>
</feature>
<keyword evidence="2" id="KW-0597">Phosphoprotein</keyword>
<evidence type="ECO:0000256" key="3">
    <source>
        <dbReference type="ARBA" id="ARBA00022723"/>
    </source>
</evidence>
<dbReference type="eggNOG" id="COG1109">
    <property type="taxonomic scope" value="Bacteria"/>
</dbReference>
<dbReference type="InterPro" id="IPR005846">
    <property type="entry name" value="A-D-PHexomutase_a/b/a-III"/>
</dbReference>
<dbReference type="GO" id="GO:0006166">
    <property type="term" value="P:purine ribonucleoside salvage"/>
    <property type="evidence" value="ECO:0007669"/>
    <property type="project" value="TreeGrafter"/>
</dbReference>
<dbReference type="Pfam" id="PF02878">
    <property type="entry name" value="PGM_PMM_I"/>
    <property type="match status" value="1"/>
</dbReference>
<dbReference type="STRING" id="272633.gene:10731200"/>
<evidence type="ECO:0000256" key="1">
    <source>
        <dbReference type="ARBA" id="ARBA00010231"/>
    </source>
</evidence>
<dbReference type="SUPFAM" id="SSF55957">
    <property type="entry name" value="Phosphoglucomutase, C-terminal domain"/>
    <property type="match status" value="1"/>
</dbReference>
<reference evidence="9 10" key="1">
    <citation type="journal article" date="2002" name="Nucleic Acids Res.">
        <title>The complete genomic sequence of Mycoplasma penetrans, an intracellular bacterial pathogen in humans.</title>
        <authorList>
            <person name="Sasaki Y."/>
            <person name="Ishikawa J."/>
            <person name="Yamashita A."/>
            <person name="Oshima K."/>
            <person name="Kenri T."/>
            <person name="Furuya K."/>
            <person name="Yoshino C."/>
            <person name="Horino A."/>
            <person name="Shiba T."/>
            <person name="Sasaki T."/>
            <person name="Hattori M."/>
        </authorList>
    </citation>
    <scope>NUCLEOTIDE SEQUENCE [LARGE SCALE GENOMIC DNA]</scope>
    <source>
        <strain evidence="9 10">HF-2</strain>
    </source>
</reference>
<dbReference type="Pfam" id="PF02879">
    <property type="entry name" value="PGM_PMM_II"/>
    <property type="match status" value="1"/>
</dbReference>
<dbReference type="InterPro" id="IPR005845">
    <property type="entry name" value="A-D-PHexomutase_a/b/a-II"/>
</dbReference>
<dbReference type="SUPFAM" id="SSF53738">
    <property type="entry name" value="Phosphoglucomutase, first 3 domains"/>
    <property type="match status" value="3"/>
</dbReference>
<dbReference type="GO" id="GO:0008973">
    <property type="term" value="F:phosphopentomutase activity"/>
    <property type="evidence" value="ECO:0007669"/>
    <property type="project" value="TreeGrafter"/>
</dbReference>
<dbReference type="RefSeq" id="WP_011076935.1">
    <property type="nucleotide sequence ID" value="NC_004432.1"/>
</dbReference>
<dbReference type="GO" id="GO:0046872">
    <property type="term" value="F:metal ion binding"/>
    <property type="evidence" value="ECO:0007669"/>
    <property type="project" value="UniProtKB-KW"/>
</dbReference>
<dbReference type="CDD" id="cd05799">
    <property type="entry name" value="PGM2"/>
    <property type="match status" value="1"/>
</dbReference>
<proteinExistence type="inferred from homology"/>
<name>Q8EWU4_MALP2</name>
<evidence type="ECO:0000313" key="10">
    <source>
        <dbReference type="Proteomes" id="UP000002522"/>
    </source>
</evidence>
<keyword evidence="5" id="KW-0413">Isomerase</keyword>
<dbReference type="FunCoup" id="Q8EWU4">
    <property type="interactions" value="219"/>
</dbReference>
<keyword evidence="4" id="KW-0460">Magnesium</keyword>
<evidence type="ECO:0000259" key="7">
    <source>
        <dbReference type="Pfam" id="PF02879"/>
    </source>
</evidence>
<protein>
    <submittedName>
        <fullName evidence="9">Phosphomannomutase</fullName>
    </submittedName>
</protein>
<evidence type="ECO:0000313" key="9">
    <source>
        <dbReference type="EMBL" id="BAC43899.1"/>
    </source>
</evidence>
<dbReference type="PANTHER" id="PTHR45745:SF1">
    <property type="entry name" value="PHOSPHOGLUCOMUTASE 2B-RELATED"/>
    <property type="match status" value="1"/>
</dbReference>
<dbReference type="KEGG" id="mpe:MYPE1070"/>
<dbReference type="EMBL" id="BA000026">
    <property type="protein sequence ID" value="BAC43899.1"/>
    <property type="molecule type" value="Genomic_DNA"/>
</dbReference>
<dbReference type="Pfam" id="PF02880">
    <property type="entry name" value="PGM_PMM_III"/>
    <property type="match status" value="1"/>
</dbReference>
<feature type="domain" description="Alpha-D-phosphohexomutase alpha/beta/alpha" evidence="6">
    <location>
        <begin position="54"/>
        <end position="188"/>
    </location>
</feature>
<keyword evidence="10" id="KW-1185">Reference proteome</keyword>
<dbReference type="InParanoid" id="Q8EWU4"/>
<evidence type="ECO:0000256" key="5">
    <source>
        <dbReference type="ARBA" id="ARBA00023235"/>
    </source>
</evidence>
<dbReference type="HOGENOM" id="CLU_016950_0_0_14"/>
<evidence type="ECO:0000256" key="4">
    <source>
        <dbReference type="ARBA" id="ARBA00022842"/>
    </source>
</evidence>
<dbReference type="Gene3D" id="3.30.310.50">
    <property type="entry name" value="Alpha-D-phosphohexomutase, C-terminal domain"/>
    <property type="match status" value="1"/>
</dbReference>
<keyword evidence="3" id="KW-0479">Metal-binding</keyword>
<dbReference type="Proteomes" id="UP000002522">
    <property type="component" value="Chromosome"/>
</dbReference>
<accession>Q8EWU4</accession>
<dbReference type="Gene3D" id="3.40.120.10">
    <property type="entry name" value="Alpha-D-Glucose-1,6-Bisphosphate, subunit A, domain 3"/>
    <property type="match status" value="3"/>
</dbReference>
<evidence type="ECO:0000259" key="6">
    <source>
        <dbReference type="Pfam" id="PF02878"/>
    </source>
</evidence>
<dbReference type="InterPro" id="IPR016055">
    <property type="entry name" value="A-D-PHexomutase_a/b/a-I/II/III"/>
</dbReference>
<organism evidence="9 10">
    <name type="scientific">Malacoplasma penetrans (strain HF-2)</name>
    <name type="common">Mycoplasma penetrans</name>
    <dbReference type="NCBI Taxonomy" id="272633"/>
    <lineage>
        <taxon>Bacteria</taxon>
        <taxon>Bacillati</taxon>
        <taxon>Mycoplasmatota</taxon>
        <taxon>Mycoplasmoidales</taxon>
        <taxon>Mycoplasmoidaceae</taxon>
        <taxon>Malacoplasma</taxon>
    </lineage>
</organism>
<comment type="similarity">
    <text evidence="1">Belongs to the phosphohexose mutase family.</text>
</comment>
<evidence type="ECO:0000256" key="2">
    <source>
        <dbReference type="ARBA" id="ARBA00022553"/>
    </source>
</evidence>
<sequence>MKIFQEKNPSSMHANVNPLSKAWLESNRISNKYKELILKMNEEEIDKYFSYSKLSFGTAGIRATMGPGTNQINVFTYQQMSEGVARWLLNKKSNPTVIVAHDNRMNADYYAMVIAKTLTSFGIKVFLYKENQIKATPIISYSVRETGVDAAIIATASHNPKNYLGFKVYNHTGGQILDSEANEIVSSMPECQTIIDNVYTPNMDLISYFDDTITESYFEASYRCLINTNIYRQKNFPVILTTHHGTASYDLPYLLKSIGYENIILAAQQCVPDPNFTYSANFNPEDKASFDLSLKYAEKYRANIMLGVDPDSDRLAVVVRHKNKWHYLTGNQMGIIFTHYVLTNKKFDKTPFVVSTFVSTNYIDRIAEKYNAKVFRTPTGFKWVGNEMNKHIDKMDFVVGFEEAIGSLNSDIGRDKDGFQAAALALEVYTMLYDQEKTLVDYLDEIFEEFGAWTGETVSYKIESLNWKEEMQEKMDKFANVKNKDILGLEIKGIRWNEPAQALEWYLENDMWVKFRLSGTEPKFKIYYEIYGETKEICDQILKALKDEFEYMLRS</sequence>
<dbReference type="AlphaFoldDB" id="Q8EWU4"/>
<gene>
    <name evidence="9" type="ordered locus">MYPE1070</name>
</gene>
<dbReference type="GO" id="GO:0005975">
    <property type="term" value="P:carbohydrate metabolic process"/>
    <property type="evidence" value="ECO:0007669"/>
    <property type="project" value="InterPro"/>
</dbReference>
<feature type="domain" description="Alpha-D-phosphohexomutase alpha/beta/alpha" evidence="8">
    <location>
        <begin position="330"/>
        <end position="450"/>
    </location>
</feature>